<dbReference type="Pfam" id="PF01176">
    <property type="entry name" value="eIF-1a"/>
    <property type="match status" value="1"/>
</dbReference>
<gene>
    <name evidence="7" type="ORF">ARMSODRAFT_950617</name>
</gene>
<evidence type="ECO:0000313" key="7">
    <source>
        <dbReference type="EMBL" id="PBK74613.1"/>
    </source>
</evidence>
<evidence type="ECO:0000256" key="2">
    <source>
        <dbReference type="ARBA" id="ARBA00022540"/>
    </source>
</evidence>
<evidence type="ECO:0000259" key="6">
    <source>
        <dbReference type="PROSITE" id="PS50832"/>
    </source>
</evidence>
<dbReference type="AlphaFoldDB" id="A0A2H3CEP4"/>
<keyword evidence="3 5" id="KW-0648">Protein biosynthesis</keyword>
<dbReference type="InterPro" id="IPR001253">
    <property type="entry name" value="TIF_eIF-1A"/>
</dbReference>
<dbReference type="Proteomes" id="UP000218334">
    <property type="component" value="Unassembled WGS sequence"/>
</dbReference>
<dbReference type="PROSITE" id="PS01262">
    <property type="entry name" value="IF1A"/>
    <property type="match status" value="1"/>
</dbReference>
<keyword evidence="8" id="KW-1185">Reference proteome</keyword>
<dbReference type="GO" id="GO:0003723">
    <property type="term" value="F:RNA binding"/>
    <property type="evidence" value="ECO:0007669"/>
    <property type="project" value="InterPro"/>
</dbReference>
<sequence length="78" mass="9090">MYLHFQLTQDPGFRLKEREAQIAAEERTKMMTTSVCLFSGNVQVTKMLGNGRLKAQCFDGEKRLAHIRGKMRRKMRVD</sequence>
<proteinExistence type="inferred from homology"/>
<dbReference type="InterPro" id="IPR018104">
    <property type="entry name" value="TIF_eIF-1A_CS"/>
</dbReference>
<dbReference type="InterPro" id="IPR006196">
    <property type="entry name" value="RNA-binding_domain_S1_IF1"/>
</dbReference>
<evidence type="ECO:0000256" key="3">
    <source>
        <dbReference type="ARBA" id="ARBA00022917"/>
    </source>
</evidence>
<evidence type="ECO:0000256" key="4">
    <source>
        <dbReference type="ARBA" id="ARBA00032507"/>
    </source>
</evidence>
<feature type="domain" description="S1-like" evidence="6">
    <location>
        <begin position="43"/>
        <end position="78"/>
    </location>
</feature>
<organism evidence="7 8">
    <name type="scientific">Armillaria solidipes</name>
    <dbReference type="NCBI Taxonomy" id="1076256"/>
    <lineage>
        <taxon>Eukaryota</taxon>
        <taxon>Fungi</taxon>
        <taxon>Dikarya</taxon>
        <taxon>Basidiomycota</taxon>
        <taxon>Agaricomycotina</taxon>
        <taxon>Agaricomycetes</taxon>
        <taxon>Agaricomycetidae</taxon>
        <taxon>Agaricales</taxon>
        <taxon>Marasmiineae</taxon>
        <taxon>Physalacriaceae</taxon>
        <taxon>Armillaria</taxon>
    </lineage>
</organism>
<protein>
    <recommendedName>
        <fullName evidence="4">Eukaryotic translation initiation factor 4C</fullName>
    </recommendedName>
</protein>
<evidence type="ECO:0000313" key="8">
    <source>
        <dbReference type="Proteomes" id="UP000218334"/>
    </source>
</evidence>
<dbReference type="Gene3D" id="2.40.50.140">
    <property type="entry name" value="Nucleic acid-binding proteins"/>
    <property type="match status" value="1"/>
</dbReference>
<name>A0A2H3CEP4_9AGAR</name>
<dbReference type="EMBL" id="KZ293418">
    <property type="protein sequence ID" value="PBK74613.1"/>
    <property type="molecule type" value="Genomic_DNA"/>
</dbReference>
<evidence type="ECO:0000256" key="5">
    <source>
        <dbReference type="PROSITE-ProRule" id="PRU00181"/>
    </source>
</evidence>
<evidence type="ECO:0000256" key="1">
    <source>
        <dbReference type="ARBA" id="ARBA00007392"/>
    </source>
</evidence>
<comment type="similarity">
    <text evidence="1">Belongs to the eIF-1A family.</text>
</comment>
<dbReference type="PANTHER" id="PTHR21668">
    <property type="entry name" value="EIF-1A"/>
    <property type="match status" value="1"/>
</dbReference>
<dbReference type="PROSITE" id="PS50832">
    <property type="entry name" value="S1_IF1_TYPE"/>
    <property type="match status" value="1"/>
</dbReference>
<dbReference type="STRING" id="1076256.A0A2H3CEP4"/>
<reference evidence="8" key="1">
    <citation type="journal article" date="2017" name="Nat. Ecol. Evol.">
        <title>Genome expansion and lineage-specific genetic innovations in the forest pathogenic fungi Armillaria.</title>
        <authorList>
            <person name="Sipos G."/>
            <person name="Prasanna A.N."/>
            <person name="Walter M.C."/>
            <person name="O'Connor E."/>
            <person name="Balint B."/>
            <person name="Krizsan K."/>
            <person name="Kiss B."/>
            <person name="Hess J."/>
            <person name="Varga T."/>
            <person name="Slot J."/>
            <person name="Riley R."/>
            <person name="Boka B."/>
            <person name="Rigling D."/>
            <person name="Barry K."/>
            <person name="Lee J."/>
            <person name="Mihaltcheva S."/>
            <person name="LaButti K."/>
            <person name="Lipzen A."/>
            <person name="Waldron R."/>
            <person name="Moloney N.M."/>
            <person name="Sperisen C."/>
            <person name="Kredics L."/>
            <person name="Vagvoelgyi C."/>
            <person name="Patrignani A."/>
            <person name="Fitzpatrick D."/>
            <person name="Nagy I."/>
            <person name="Doyle S."/>
            <person name="Anderson J.B."/>
            <person name="Grigoriev I.V."/>
            <person name="Gueldener U."/>
            <person name="Muensterkoetter M."/>
            <person name="Nagy L.G."/>
        </authorList>
    </citation>
    <scope>NUCLEOTIDE SEQUENCE [LARGE SCALE GENOMIC DNA]</scope>
    <source>
        <strain evidence="8">28-4</strain>
    </source>
</reference>
<dbReference type="InterPro" id="IPR012340">
    <property type="entry name" value="NA-bd_OB-fold"/>
</dbReference>
<dbReference type="SUPFAM" id="SSF50249">
    <property type="entry name" value="Nucleic acid-binding proteins"/>
    <property type="match status" value="1"/>
</dbReference>
<keyword evidence="2 5" id="KW-0396">Initiation factor</keyword>
<accession>A0A2H3CEP4</accession>
<dbReference type="GO" id="GO:0003743">
    <property type="term" value="F:translation initiation factor activity"/>
    <property type="evidence" value="ECO:0007669"/>
    <property type="project" value="UniProtKB-UniRule"/>
</dbReference>